<dbReference type="AlphaFoldDB" id="A0A1H6AKC7"/>
<keyword evidence="3" id="KW-1185">Reference proteome</keyword>
<gene>
    <name evidence="2" type="ORF">SAMN05216223_105462</name>
</gene>
<organism evidence="2 3">
    <name type="scientific">Actinacidiphila yanglinensis</name>
    <dbReference type="NCBI Taxonomy" id="310779"/>
    <lineage>
        <taxon>Bacteria</taxon>
        <taxon>Bacillati</taxon>
        <taxon>Actinomycetota</taxon>
        <taxon>Actinomycetes</taxon>
        <taxon>Kitasatosporales</taxon>
        <taxon>Streptomycetaceae</taxon>
        <taxon>Actinacidiphila</taxon>
    </lineage>
</organism>
<dbReference type="Proteomes" id="UP000236754">
    <property type="component" value="Unassembled WGS sequence"/>
</dbReference>
<evidence type="ECO:0000313" key="3">
    <source>
        <dbReference type="Proteomes" id="UP000236754"/>
    </source>
</evidence>
<dbReference type="EMBL" id="FNVU01000005">
    <property type="protein sequence ID" value="SEG48991.1"/>
    <property type="molecule type" value="Genomic_DNA"/>
</dbReference>
<accession>A0A1H6AKC7</accession>
<feature type="compositionally biased region" description="Polar residues" evidence="1">
    <location>
        <begin position="37"/>
        <end position="54"/>
    </location>
</feature>
<sequence>MANRWIGATVDCVDVERVAGFRSALPDRPPTPPGRAGSTSAGPTTRSPASPSGR</sequence>
<feature type="region of interest" description="Disordered" evidence="1">
    <location>
        <begin position="22"/>
        <end position="54"/>
    </location>
</feature>
<evidence type="ECO:0000256" key="1">
    <source>
        <dbReference type="SAM" id="MobiDB-lite"/>
    </source>
</evidence>
<reference evidence="2 3" key="1">
    <citation type="submission" date="2016-10" db="EMBL/GenBank/DDBJ databases">
        <authorList>
            <person name="de Groot N.N."/>
        </authorList>
    </citation>
    <scope>NUCLEOTIDE SEQUENCE [LARGE SCALE GENOMIC DNA]</scope>
    <source>
        <strain evidence="2 3">CGMCC 4.2023</strain>
    </source>
</reference>
<evidence type="ECO:0000313" key="2">
    <source>
        <dbReference type="EMBL" id="SEG48991.1"/>
    </source>
</evidence>
<name>A0A1H6AKC7_9ACTN</name>
<proteinExistence type="predicted"/>
<protein>
    <submittedName>
        <fullName evidence="2">Uncharacterized protein</fullName>
    </submittedName>
</protein>